<accession>A0A7K3NL36</accession>
<evidence type="ECO:0000256" key="5">
    <source>
        <dbReference type="ARBA" id="ARBA00022989"/>
    </source>
</evidence>
<protein>
    <submittedName>
        <fullName evidence="9">Rhomboid family intramembrane serine protease</fullName>
    </submittedName>
</protein>
<name>A0A7K3NL36_9BACT</name>
<comment type="subcellular location">
    <subcellularLocation>
        <location evidence="1">Membrane</location>
        <topology evidence="1">Multi-pass membrane protein</topology>
    </subcellularLocation>
</comment>
<dbReference type="EMBL" id="JAAGRQ010000030">
    <property type="protein sequence ID" value="NDY56892.1"/>
    <property type="molecule type" value="Genomic_DNA"/>
</dbReference>
<comment type="caution">
    <text evidence="9">The sequence shown here is derived from an EMBL/GenBank/DDBJ whole genome shotgun (WGS) entry which is preliminary data.</text>
</comment>
<keyword evidence="9" id="KW-0378">Hydrolase</keyword>
<feature type="transmembrane region" description="Helical" evidence="7">
    <location>
        <begin position="107"/>
        <end position="126"/>
    </location>
</feature>
<proteinExistence type="predicted"/>
<feature type="transmembrane region" description="Helical" evidence="7">
    <location>
        <begin position="12"/>
        <end position="30"/>
    </location>
</feature>
<evidence type="ECO:0000313" key="10">
    <source>
        <dbReference type="Proteomes" id="UP000469724"/>
    </source>
</evidence>
<dbReference type="FunFam" id="1.20.1540.10:FF:000027">
    <property type="entry name" value="Rhomboid family intramembrane serine protease"/>
    <property type="match status" value="1"/>
</dbReference>
<dbReference type="RefSeq" id="WP_163301936.1">
    <property type="nucleotide sequence ID" value="NZ_JAAGRQ010000030.1"/>
</dbReference>
<evidence type="ECO:0000259" key="8">
    <source>
        <dbReference type="Pfam" id="PF01694"/>
    </source>
</evidence>
<dbReference type="Pfam" id="PF01694">
    <property type="entry name" value="Rhomboid"/>
    <property type="match status" value="1"/>
</dbReference>
<dbReference type="InterPro" id="IPR035952">
    <property type="entry name" value="Rhomboid-like_sf"/>
</dbReference>
<feature type="transmembrane region" description="Helical" evidence="7">
    <location>
        <begin position="163"/>
        <end position="187"/>
    </location>
</feature>
<keyword evidence="6 7" id="KW-0472">Membrane</keyword>
<evidence type="ECO:0000256" key="6">
    <source>
        <dbReference type="ARBA" id="ARBA00023136"/>
    </source>
</evidence>
<dbReference type="SUPFAM" id="SSF144091">
    <property type="entry name" value="Rhomboid-like"/>
    <property type="match status" value="1"/>
</dbReference>
<feature type="transmembrane region" description="Helical" evidence="7">
    <location>
        <begin position="72"/>
        <end position="95"/>
    </location>
</feature>
<feature type="transmembrane region" description="Helical" evidence="7">
    <location>
        <begin position="132"/>
        <end position="151"/>
    </location>
</feature>
<keyword evidence="2" id="KW-1003">Cell membrane</keyword>
<evidence type="ECO:0000256" key="7">
    <source>
        <dbReference type="SAM" id="Phobius"/>
    </source>
</evidence>
<gene>
    <name evidence="9" type="ORF">G3N56_09075</name>
</gene>
<dbReference type="PANTHER" id="PTHR43066:SF26">
    <property type="entry name" value="RHOMBOID PROTEASE GLPG"/>
    <property type="match status" value="1"/>
</dbReference>
<evidence type="ECO:0000256" key="1">
    <source>
        <dbReference type="ARBA" id="ARBA00004141"/>
    </source>
</evidence>
<dbReference type="Gene3D" id="1.20.1540.10">
    <property type="entry name" value="Rhomboid-like"/>
    <property type="match status" value="1"/>
</dbReference>
<keyword evidence="3" id="KW-0997">Cell inner membrane</keyword>
<evidence type="ECO:0000256" key="2">
    <source>
        <dbReference type="ARBA" id="ARBA00022475"/>
    </source>
</evidence>
<keyword evidence="10" id="KW-1185">Reference proteome</keyword>
<keyword evidence="5 7" id="KW-1133">Transmembrane helix</keyword>
<evidence type="ECO:0000313" key="9">
    <source>
        <dbReference type="EMBL" id="NDY56892.1"/>
    </source>
</evidence>
<dbReference type="GO" id="GO:0004252">
    <property type="term" value="F:serine-type endopeptidase activity"/>
    <property type="evidence" value="ECO:0007669"/>
    <property type="project" value="InterPro"/>
</dbReference>
<keyword evidence="9" id="KW-0645">Protease</keyword>
<dbReference type="InterPro" id="IPR022764">
    <property type="entry name" value="Peptidase_S54_rhomboid_dom"/>
</dbReference>
<dbReference type="GO" id="GO:0016020">
    <property type="term" value="C:membrane"/>
    <property type="evidence" value="ECO:0007669"/>
    <property type="project" value="UniProtKB-SubCell"/>
</dbReference>
<dbReference type="PANTHER" id="PTHR43066">
    <property type="entry name" value="RHOMBOID-RELATED PROTEIN"/>
    <property type="match status" value="1"/>
</dbReference>
<feature type="domain" description="Peptidase S54 rhomboid" evidence="8">
    <location>
        <begin position="71"/>
        <end position="221"/>
    </location>
</feature>
<evidence type="ECO:0000256" key="3">
    <source>
        <dbReference type="ARBA" id="ARBA00022519"/>
    </source>
</evidence>
<dbReference type="Proteomes" id="UP000469724">
    <property type="component" value="Unassembled WGS sequence"/>
</dbReference>
<evidence type="ECO:0000256" key="4">
    <source>
        <dbReference type="ARBA" id="ARBA00022692"/>
    </source>
</evidence>
<organism evidence="9 10">
    <name type="scientific">Desulfolutivibrio sulfodismutans</name>
    <dbReference type="NCBI Taxonomy" id="63561"/>
    <lineage>
        <taxon>Bacteria</taxon>
        <taxon>Pseudomonadati</taxon>
        <taxon>Thermodesulfobacteriota</taxon>
        <taxon>Desulfovibrionia</taxon>
        <taxon>Desulfovibrionales</taxon>
        <taxon>Desulfovibrionaceae</taxon>
        <taxon>Desulfolutivibrio</taxon>
    </lineage>
</organism>
<dbReference type="AlphaFoldDB" id="A0A7K3NL36"/>
<sequence length="244" mass="27252">MIPLRDNIPRERPPLVTWTIIALNTLLFFYELSLPDRILDVFFHLYGVVPARFTNPSFAAQAGFPDGGLESFVTYMFLHGGWLHFLLNMWVFWVFADNVEDVLGHAWFVVFYLVCGLAALLTHILVHPSSTVPVIGASGAVAGVMGAYFRLFPHARVTTLIPIVFIPFITELPATVFLGIWFAIQLFSGLSGSLDAGKSASVAFFAHVGGFVAGYLIMRMVGARRCRYCWRPGEGRYEDPDRSR</sequence>
<dbReference type="GO" id="GO:0006508">
    <property type="term" value="P:proteolysis"/>
    <property type="evidence" value="ECO:0007669"/>
    <property type="project" value="UniProtKB-KW"/>
</dbReference>
<feature type="transmembrane region" description="Helical" evidence="7">
    <location>
        <begin position="199"/>
        <end position="218"/>
    </location>
</feature>
<reference evidence="9 10" key="1">
    <citation type="submission" date="2020-02" db="EMBL/GenBank/DDBJ databases">
        <title>Comparative genomics of sulfur disproportionating microorganisms.</title>
        <authorList>
            <person name="Ward L.M."/>
            <person name="Bertran E."/>
            <person name="Johnston D.T."/>
        </authorList>
    </citation>
    <scope>NUCLEOTIDE SEQUENCE [LARGE SCALE GENOMIC DNA]</scope>
    <source>
        <strain evidence="9 10">DSM 3696</strain>
    </source>
</reference>
<keyword evidence="4 7" id="KW-0812">Transmembrane</keyword>